<dbReference type="VEuPathDB" id="FungiDB:HMPREF1541_07866"/>
<dbReference type="HOGENOM" id="CLU_053011_0_0_1"/>
<reference evidence="1 2" key="1">
    <citation type="submission" date="2013-03" db="EMBL/GenBank/DDBJ databases">
        <title>The Genome Sequence of Phialophora europaea CBS 101466.</title>
        <authorList>
            <consortium name="The Broad Institute Genomics Platform"/>
            <person name="Cuomo C."/>
            <person name="de Hoog S."/>
            <person name="Gorbushina A."/>
            <person name="Walker B."/>
            <person name="Young S.K."/>
            <person name="Zeng Q."/>
            <person name="Gargeya S."/>
            <person name="Fitzgerald M."/>
            <person name="Haas B."/>
            <person name="Abouelleil A."/>
            <person name="Allen A.W."/>
            <person name="Alvarado L."/>
            <person name="Arachchi H.M."/>
            <person name="Berlin A.M."/>
            <person name="Chapman S.B."/>
            <person name="Gainer-Dewar J."/>
            <person name="Goldberg J."/>
            <person name="Griggs A."/>
            <person name="Gujja S."/>
            <person name="Hansen M."/>
            <person name="Howarth C."/>
            <person name="Imamovic A."/>
            <person name="Ireland A."/>
            <person name="Larimer J."/>
            <person name="McCowan C."/>
            <person name="Murphy C."/>
            <person name="Pearson M."/>
            <person name="Poon T.W."/>
            <person name="Priest M."/>
            <person name="Roberts A."/>
            <person name="Saif S."/>
            <person name="Shea T."/>
            <person name="Sisk P."/>
            <person name="Sykes S."/>
            <person name="Wortman J."/>
            <person name="Nusbaum C."/>
            <person name="Birren B."/>
        </authorList>
    </citation>
    <scope>NUCLEOTIDE SEQUENCE [LARGE SCALE GENOMIC DNA]</scope>
    <source>
        <strain evidence="1 2">CBS 101466</strain>
    </source>
</reference>
<gene>
    <name evidence="1" type="ORF">HMPREF1541_07866</name>
</gene>
<dbReference type="OrthoDB" id="4664297at2759"/>
<evidence type="ECO:0008006" key="3">
    <source>
        <dbReference type="Google" id="ProtNLM"/>
    </source>
</evidence>
<name>W2RME3_CYPE1</name>
<accession>W2RME3</accession>
<organism evidence="1 2">
    <name type="scientific">Cyphellophora europaea (strain CBS 101466)</name>
    <name type="common">Phialophora europaea</name>
    <dbReference type="NCBI Taxonomy" id="1220924"/>
    <lineage>
        <taxon>Eukaryota</taxon>
        <taxon>Fungi</taxon>
        <taxon>Dikarya</taxon>
        <taxon>Ascomycota</taxon>
        <taxon>Pezizomycotina</taxon>
        <taxon>Eurotiomycetes</taxon>
        <taxon>Chaetothyriomycetidae</taxon>
        <taxon>Chaetothyriales</taxon>
        <taxon>Cyphellophoraceae</taxon>
        <taxon>Cyphellophora</taxon>
    </lineage>
</organism>
<evidence type="ECO:0000313" key="1">
    <source>
        <dbReference type="EMBL" id="ETN36879.1"/>
    </source>
</evidence>
<keyword evidence="2" id="KW-1185">Reference proteome</keyword>
<dbReference type="RefSeq" id="XP_008720411.1">
    <property type="nucleotide sequence ID" value="XM_008722189.1"/>
</dbReference>
<evidence type="ECO:0000313" key="2">
    <source>
        <dbReference type="Proteomes" id="UP000030752"/>
    </source>
</evidence>
<dbReference type="EMBL" id="KB822724">
    <property type="protein sequence ID" value="ETN36879.1"/>
    <property type="molecule type" value="Genomic_DNA"/>
</dbReference>
<dbReference type="InParanoid" id="W2RME3"/>
<dbReference type="AlphaFoldDB" id="W2RME3"/>
<dbReference type="GeneID" id="19975205"/>
<sequence>MASPTISQLLEHQKPKTLSQEQVDSFMKHGFLRIPGAIIPEKGEMWTKNVWNRLGMDPNDVSTWHTERTNMPQHHRIPVAEVAPAAWSAICELCGGEDRVSDGGRQWSDGFIVNLGKPEYEGKRVMPKDLDNWHVDGDFFIHFLDSPEQALLVIPCWSDVESNGGATWICDEGPARIGKHLYDHPEGVTPRMSPRSTDPDQGRGTLEFFIETVRQCPDESFHEMTGKKGDVILMHPLMLHSASKNARRLARIITNPPVSLTSPFVFSRANPADYSLIELKTMAAVGGEHAPEMFKDWKITRERELVVPERVRRQQKMLAEENERLRKLGLMGADEGISQAPQIFEVSKAGKEAKVGA</sequence>
<dbReference type="Gene3D" id="2.60.120.620">
    <property type="entry name" value="q2cbj1_9rhob like domain"/>
    <property type="match status" value="1"/>
</dbReference>
<proteinExistence type="predicted"/>
<dbReference type="eggNOG" id="ENOG502QVG4">
    <property type="taxonomic scope" value="Eukaryota"/>
</dbReference>
<protein>
    <recommendedName>
        <fullName evidence="3">Phytanoyl-CoA dioxygenase</fullName>
    </recommendedName>
</protein>
<dbReference type="SUPFAM" id="SSF51197">
    <property type="entry name" value="Clavaminate synthase-like"/>
    <property type="match status" value="1"/>
</dbReference>
<dbReference type="Proteomes" id="UP000030752">
    <property type="component" value="Unassembled WGS sequence"/>
</dbReference>